<comment type="caution">
    <text evidence="1">The sequence shown here is derived from an EMBL/GenBank/DDBJ whole genome shotgun (WGS) entry which is preliminary data.</text>
</comment>
<sequence length="125" mass="15059">MNQPNQQILRWPWEHIWKARIPHKVACFAWLLAKEVVLTQELDEKGDPFMFQMLFRWGNCRNSGPSIYTLQGKITEALHSWEEAGVHAKNRNNWRIVPTAIWWTIWKERNLRVFDNTEHTYNKSK</sequence>
<protein>
    <submittedName>
        <fullName evidence="1">Uncharacterized protein</fullName>
    </submittedName>
</protein>
<name>A0A9J5ZNU5_SOLCO</name>
<evidence type="ECO:0000313" key="2">
    <source>
        <dbReference type="Proteomes" id="UP000824120"/>
    </source>
</evidence>
<dbReference type="OrthoDB" id="696485at2759"/>
<dbReference type="Proteomes" id="UP000824120">
    <property type="component" value="Chromosome 3"/>
</dbReference>
<gene>
    <name evidence="1" type="ORF">H5410_013575</name>
</gene>
<evidence type="ECO:0000313" key="1">
    <source>
        <dbReference type="EMBL" id="KAG5613751.1"/>
    </source>
</evidence>
<dbReference type="EMBL" id="JACXVP010000003">
    <property type="protein sequence ID" value="KAG5613751.1"/>
    <property type="molecule type" value="Genomic_DNA"/>
</dbReference>
<reference evidence="1 2" key="1">
    <citation type="submission" date="2020-09" db="EMBL/GenBank/DDBJ databases">
        <title>De no assembly of potato wild relative species, Solanum commersonii.</title>
        <authorList>
            <person name="Cho K."/>
        </authorList>
    </citation>
    <scope>NUCLEOTIDE SEQUENCE [LARGE SCALE GENOMIC DNA]</scope>
    <source>
        <strain evidence="1">LZ3.2</strain>
        <tissue evidence="1">Leaf</tissue>
    </source>
</reference>
<accession>A0A9J5ZNU5</accession>
<keyword evidence="2" id="KW-1185">Reference proteome</keyword>
<dbReference type="AlphaFoldDB" id="A0A9J5ZNU5"/>
<organism evidence="1 2">
    <name type="scientific">Solanum commersonii</name>
    <name type="common">Commerson's wild potato</name>
    <name type="synonym">Commerson's nightshade</name>
    <dbReference type="NCBI Taxonomy" id="4109"/>
    <lineage>
        <taxon>Eukaryota</taxon>
        <taxon>Viridiplantae</taxon>
        <taxon>Streptophyta</taxon>
        <taxon>Embryophyta</taxon>
        <taxon>Tracheophyta</taxon>
        <taxon>Spermatophyta</taxon>
        <taxon>Magnoliopsida</taxon>
        <taxon>eudicotyledons</taxon>
        <taxon>Gunneridae</taxon>
        <taxon>Pentapetalae</taxon>
        <taxon>asterids</taxon>
        <taxon>lamiids</taxon>
        <taxon>Solanales</taxon>
        <taxon>Solanaceae</taxon>
        <taxon>Solanoideae</taxon>
        <taxon>Solaneae</taxon>
        <taxon>Solanum</taxon>
    </lineage>
</organism>
<proteinExistence type="predicted"/>